<comment type="caution">
    <text evidence="1">The sequence shown here is derived from an EMBL/GenBank/DDBJ whole genome shotgun (WGS) entry which is preliminary data.</text>
</comment>
<evidence type="ECO:0000313" key="1">
    <source>
        <dbReference type="EMBL" id="GIX98495.1"/>
    </source>
</evidence>
<name>A0AAV4PRE4_CAEEX</name>
<protein>
    <submittedName>
        <fullName evidence="1">Uncharacterized protein</fullName>
    </submittedName>
</protein>
<dbReference type="Proteomes" id="UP001054945">
    <property type="component" value="Unassembled WGS sequence"/>
</dbReference>
<evidence type="ECO:0000313" key="2">
    <source>
        <dbReference type="Proteomes" id="UP001054945"/>
    </source>
</evidence>
<sequence>MKPMKLNDESSTMGTKCYTVFFLITIHTNRLIQSLSMKPMKLNDESSTMGTKCYTVFFHITIHTNRLIQSLSMKPIDFLFHSKLSSHPHHRSEVWRANQGTTYRTRRVKLRRHKLILERKKE</sequence>
<reference evidence="1 2" key="1">
    <citation type="submission" date="2021-06" db="EMBL/GenBank/DDBJ databases">
        <title>Caerostris extrusa draft genome.</title>
        <authorList>
            <person name="Kono N."/>
            <person name="Arakawa K."/>
        </authorList>
    </citation>
    <scope>NUCLEOTIDE SEQUENCE [LARGE SCALE GENOMIC DNA]</scope>
</reference>
<keyword evidence="2" id="KW-1185">Reference proteome</keyword>
<proteinExistence type="predicted"/>
<gene>
    <name evidence="1" type="ORF">CEXT_801351</name>
</gene>
<accession>A0AAV4PRE4</accession>
<dbReference type="EMBL" id="BPLR01004919">
    <property type="protein sequence ID" value="GIX98495.1"/>
    <property type="molecule type" value="Genomic_DNA"/>
</dbReference>
<dbReference type="AlphaFoldDB" id="A0AAV4PRE4"/>
<organism evidence="1 2">
    <name type="scientific">Caerostris extrusa</name>
    <name type="common">Bark spider</name>
    <name type="synonym">Caerostris bankana</name>
    <dbReference type="NCBI Taxonomy" id="172846"/>
    <lineage>
        <taxon>Eukaryota</taxon>
        <taxon>Metazoa</taxon>
        <taxon>Ecdysozoa</taxon>
        <taxon>Arthropoda</taxon>
        <taxon>Chelicerata</taxon>
        <taxon>Arachnida</taxon>
        <taxon>Araneae</taxon>
        <taxon>Araneomorphae</taxon>
        <taxon>Entelegynae</taxon>
        <taxon>Araneoidea</taxon>
        <taxon>Araneidae</taxon>
        <taxon>Caerostris</taxon>
    </lineage>
</organism>